<dbReference type="Pfam" id="PF02878">
    <property type="entry name" value="PGM_PMM_I"/>
    <property type="match status" value="1"/>
</dbReference>
<dbReference type="OrthoDB" id="9803322at2"/>
<dbReference type="GO" id="GO:0004615">
    <property type="term" value="F:phosphomannomutase activity"/>
    <property type="evidence" value="ECO:0007669"/>
    <property type="project" value="UniProtKB-EC"/>
</dbReference>
<dbReference type="KEGG" id="twh:TWT_127"/>
<dbReference type="PRINTS" id="PR00509">
    <property type="entry name" value="PGMPMM"/>
</dbReference>
<keyword evidence="4" id="KW-0479">Metal-binding</keyword>
<comment type="similarity">
    <text evidence="2">Belongs to the phosphohexose mutase family.</text>
</comment>
<dbReference type="CDD" id="cd03089">
    <property type="entry name" value="PMM_PGM"/>
    <property type="match status" value="1"/>
</dbReference>
<dbReference type="InterPro" id="IPR036900">
    <property type="entry name" value="A-D-PHexomutase_C_sf"/>
</dbReference>
<evidence type="ECO:0000259" key="8">
    <source>
        <dbReference type="Pfam" id="PF02878"/>
    </source>
</evidence>
<reference evidence="11 12" key="1">
    <citation type="journal article" date="2003" name="Genome Res.">
        <title>Tropheryma whipplei twist: a human pathogenic Actinobacteria with a reduced genome.</title>
        <authorList>
            <person name="Raoult D."/>
            <person name="Ogata H."/>
            <person name="Audic S."/>
            <person name="Robert C."/>
            <person name="Suhre K."/>
            <person name="Drancourt M."/>
            <person name="Claverie J.-M."/>
        </authorList>
    </citation>
    <scope>NUCLEOTIDE SEQUENCE [LARGE SCALE GENOMIC DNA]</scope>
    <source>
        <strain evidence="11 12">Twist</strain>
    </source>
</reference>
<dbReference type="PANTHER" id="PTHR43771:SF1">
    <property type="entry name" value="PHOSPHOMANNOMUTASE"/>
    <property type="match status" value="1"/>
</dbReference>
<keyword evidence="5" id="KW-0460">Magnesium</keyword>
<feature type="domain" description="Alpha-D-phosphohexomutase C-terminal" evidence="7">
    <location>
        <begin position="394"/>
        <end position="470"/>
    </location>
</feature>
<dbReference type="SUPFAM" id="SSF53738">
    <property type="entry name" value="Phosphoglucomutase, first 3 domains"/>
    <property type="match status" value="3"/>
</dbReference>
<dbReference type="SUPFAM" id="SSF55957">
    <property type="entry name" value="Phosphoglucomutase, C-terminal domain"/>
    <property type="match status" value="1"/>
</dbReference>
<evidence type="ECO:0000259" key="10">
    <source>
        <dbReference type="Pfam" id="PF02880"/>
    </source>
</evidence>
<evidence type="ECO:0000256" key="3">
    <source>
        <dbReference type="ARBA" id="ARBA00022553"/>
    </source>
</evidence>
<dbReference type="EC" id="5.4.2.8" evidence="11"/>
<evidence type="ECO:0000259" key="9">
    <source>
        <dbReference type="Pfam" id="PF02879"/>
    </source>
</evidence>
<dbReference type="NCBIfam" id="NF007088">
    <property type="entry name" value="PRK09542.1"/>
    <property type="match status" value="1"/>
</dbReference>
<dbReference type="GO" id="GO:0005975">
    <property type="term" value="P:carbohydrate metabolic process"/>
    <property type="evidence" value="ECO:0007669"/>
    <property type="project" value="InterPro"/>
</dbReference>
<dbReference type="eggNOG" id="COG1109">
    <property type="taxonomic scope" value="Bacteria"/>
</dbReference>
<gene>
    <name evidence="11" type="primary">pmmA</name>
    <name evidence="11" type="ordered locus">TWT_127</name>
</gene>
<dbReference type="InterPro" id="IPR016055">
    <property type="entry name" value="A-D-PHexomutase_a/b/a-I/II/III"/>
</dbReference>
<dbReference type="STRING" id="203267.TWT_127"/>
<dbReference type="InterPro" id="IPR005844">
    <property type="entry name" value="A-D-PHexomutase_a/b/a-I"/>
</dbReference>
<organism evidence="11 12">
    <name type="scientific">Tropheryma whipplei (strain Twist)</name>
    <name type="common">Whipple's bacillus</name>
    <dbReference type="NCBI Taxonomy" id="203267"/>
    <lineage>
        <taxon>Bacteria</taxon>
        <taxon>Bacillati</taxon>
        <taxon>Actinomycetota</taxon>
        <taxon>Actinomycetes</taxon>
        <taxon>Micrococcales</taxon>
        <taxon>Tropherymataceae</taxon>
        <taxon>Tropheryma</taxon>
    </lineage>
</organism>
<dbReference type="Gene3D" id="3.30.310.50">
    <property type="entry name" value="Alpha-D-phosphohexomutase, C-terminal domain"/>
    <property type="match status" value="1"/>
</dbReference>
<accession>Q83GV6</accession>
<feature type="domain" description="Alpha-D-phosphohexomutase alpha/beta/alpha" evidence="10">
    <location>
        <begin position="275"/>
        <end position="384"/>
    </location>
</feature>
<name>Q83GV6_TROWT</name>
<evidence type="ECO:0000313" key="12">
    <source>
        <dbReference type="Proteomes" id="UP000002200"/>
    </source>
</evidence>
<dbReference type="HOGENOM" id="CLU_016950_9_2_11"/>
<dbReference type="AlphaFoldDB" id="Q83GV6"/>
<sequence>MPQRGGLCSSIHSYSGRSVSVFKAYDVRGLVPEQLTTDISRAIGAAYIDSLGCSSIVVGRDMRPSSKELFYAFAEGCTARGASVIDIGLCSTDAVYYASGAWNIPAAVFTASHNPPEYNGIKFCRPGAQGIGYTTGLSDVEKISDKYLLKGIPHAETKGKVVKKSVGREYAEYICNLVGPLQKPLKVVIDAGNGMAGKMVPIVMQSALTDIEILPLYFELDGTFPNHEANPFDPKNLVDLQHAVKETGADIGLAFDGDADRCVVIDEMSNPVTPSSIASIVVGRILKQYGNAKATIVHNLLVSRGFAESVISRNSENRLVRTRVGHSFIKDIMHKTNALFGCEHSAHYYFRDFWGADNGMLAALYVMAELCESPMPMSVLSRKYTPYFQSGETNYRVHNPDMTMSAIRQAFPGAYVEFLDGMTLYESVKDPGPERFWWLNVRKSNTEPLLRLNVEAQTEDLMRLVRDKAVKIITGG</sequence>
<evidence type="ECO:0000256" key="4">
    <source>
        <dbReference type="ARBA" id="ARBA00022723"/>
    </source>
</evidence>
<dbReference type="InterPro" id="IPR005846">
    <property type="entry name" value="A-D-PHexomutase_a/b/a-III"/>
</dbReference>
<evidence type="ECO:0000256" key="5">
    <source>
        <dbReference type="ARBA" id="ARBA00022842"/>
    </source>
</evidence>
<dbReference type="Gene3D" id="3.40.120.10">
    <property type="entry name" value="Alpha-D-Glucose-1,6-Bisphosphate, subunit A, domain 3"/>
    <property type="match status" value="3"/>
</dbReference>
<dbReference type="PANTHER" id="PTHR43771">
    <property type="entry name" value="PHOSPHOMANNOMUTASE"/>
    <property type="match status" value="1"/>
</dbReference>
<dbReference type="InterPro" id="IPR005841">
    <property type="entry name" value="Alpha-D-phosphohexomutase_SF"/>
</dbReference>
<protein>
    <submittedName>
        <fullName evidence="11">Phosphomannomutase</fullName>
        <ecNumber evidence="11">5.4.2.8</ecNumber>
    </submittedName>
</protein>
<dbReference type="InterPro" id="IPR005843">
    <property type="entry name" value="A-D-PHexomutase_C"/>
</dbReference>
<comment type="cofactor">
    <cofactor evidence="1">
        <name>Mg(2+)</name>
        <dbReference type="ChEBI" id="CHEBI:18420"/>
    </cofactor>
</comment>
<keyword evidence="12" id="KW-1185">Reference proteome</keyword>
<dbReference type="GeneID" id="67387909"/>
<proteinExistence type="inferred from homology"/>
<evidence type="ECO:0000259" key="7">
    <source>
        <dbReference type="Pfam" id="PF00408"/>
    </source>
</evidence>
<keyword evidence="3" id="KW-0597">Phosphoprotein</keyword>
<evidence type="ECO:0000313" key="11">
    <source>
        <dbReference type="EMBL" id="AAO44224.1"/>
    </source>
</evidence>
<evidence type="ECO:0000256" key="1">
    <source>
        <dbReference type="ARBA" id="ARBA00001946"/>
    </source>
</evidence>
<feature type="domain" description="Alpha-D-phosphohexomutase alpha/beta/alpha" evidence="8">
    <location>
        <begin position="21"/>
        <end position="129"/>
    </location>
</feature>
<dbReference type="GO" id="GO:0046872">
    <property type="term" value="F:metal ion binding"/>
    <property type="evidence" value="ECO:0007669"/>
    <property type="project" value="UniProtKB-KW"/>
</dbReference>
<dbReference type="Pfam" id="PF00408">
    <property type="entry name" value="PGM_PMM_IV"/>
    <property type="match status" value="1"/>
</dbReference>
<dbReference type="Proteomes" id="UP000002200">
    <property type="component" value="Chromosome"/>
</dbReference>
<dbReference type="InterPro" id="IPR005845">
    <property type="entry name" value="A-D-PHexomutase_a/b/a-II"/>
</dbReference>
<feature type="domain" description="Alpha-D-phosphohexomutase alpha/beta/alpha" evidence="9">
    <location>
        <begin position="169"/>
        <end position="267"/>
    </location>
</feature>
<dbReference type="EMBL" id="AE014184">
    <property type="protein sequence ID" value="AAO44224.1"/>
    <property type="molecule type" value="Genomic_DNA"/>
</dbReference>
<evidence type="ECO:0000256" key="2">
    <source>
        <dbReference type="ARBA" id="ARBA00010231"/>
    </source>
</evidence>
<dbReference type="RefSeq" id="WP_011096098.1">
    <property type="nucleotide sequence ID" value="NC_004572.3"/>
</dbReference>
<keyword evidence="6 11" id="KW-0413">Isomerase</keyword>
<evidence type="ECO:0000256" key="6">
    <source>
        <dbReference type="ARBA" id="ARBA00023235"/>
    </source>
</evidence>
<dbReference type="Pfam" id="PF02879">
    <property type="entry name" value="PGM_PMM_II"/>
    <property type="match status" value="1"/>
</dbReference>
<dbReference type="Pfam" id="PF02880">
    <property type="entry name" value="PGM_PMM_III"/>
    <property type="match status" value="1"/>
</dbReference>